<evidence type="ECO:0000313" key="1">
    <source>
        <dbReference type="EMBL" id="AWV90856.1"/>
    </source>
</evidence>
<proteinExistence type="predicted"/>
<dbReference type="AlphaFoldDB" id="A0A2Z4FQC5"/>
<keyword evidence="2" id="KW-1185">Reference proteome</keyword>
<sequence>MSIQEIMQNSAYITALRHLLAWTLILGGLLLSPGYGPKLAHAQQAPSETTVVEEASDADASARGEAQFLGLEHRREIYEASRLTVSGAVGRNLLLPGLGNIYTEQYFYAGLAFSFLVFAASFVSYGLVTDQSEFLWIGAGTAGIAYVGSISTSILGVEKYNRERREGLKVELGRAGALAPAWSPSVNVGWRF</sequence>
<organism evidence="1 2">
    <name type="scientific">Bradymonas sediminis</name>
    <dbReference type="NCBI Taxonomy" id="1548548"/>
    <lineage>
        <taxon>Bacteria</taxon>
        <taxon>Deltaproteobacteria</taxon>
        <taxon>Bradymonadales</taxon>
        <taxon>Bradymonadaceae</taxon>
        <taxon>Bradymonas</taxon>
    </lineage>
</organism>
<evidence type="ECO:0000313" key="2">
    <source>
        <dbReference type="Proteomes" id="UP000249799"/>
    </source>
</evidence>
<accession>A0A2Z4FQC5</accession>
<dbReference type="EMBL" id="CP030032">
    <property type="protein sequence ID" value="AWV90856.1"/>
    <property type="molecule type" value="Genomic_DNA"/>
</dbReference>
<dbReference type="Proteomes" id="UP000249799">
    <property type="component" value="Chromosome"/>
</dbReference>
<dbReference type="OrthoDB" id="5518528at2"/>
<name>A0A2Z4FQC5_9DELT</name>
<reference evidence="1 2" key="1">
    <citation type="submission" date="2018-06" db="EMBL/GenBank/DDBJ databases">
        <title>Lujinxingia sediminis gen. nov. sp. nov., a new facultative anaerobic member of the class Deltaproteobacteria, and proposal of Lujinxingaceae fam. nov.</title>
        <authorList>
            <person name="Guo L.-Y."/>
            <person name="Li C.-M."/>
            <person name="Wang S."/>
            <person name="Du Z.-J."/>
        </authorList>
    </citation>
    <scope>NUCLEOTIDE SEQUENCE [LARGE SCALE GENOMIC DNA]</scope>
    <source>
        <strain evidence="1 2">FA350</strain>
    </source>
</reference>
<protein>
    <submittedName>
        <fullName evidence="1">Uncharacterized protein</fullName>
    </submittedName>
</protein>
<gene>
    <name evidence="1" type="ORF">DN745_16625</name>
</gene>
<dbReference type="KEGG" id="bsed:DN745_16625"/>